<proteinExistence type="predicted"/>
<evidence type="ECO:0000313" key="1">
    <source>
        <dbReference type="EMBL" id="MEZ8719738.1"/>
    </source>
</evidence>
<dbReference type="RefSeq" id="WP_269336661.1">
    <property type="nucleotide sequence ID" value="NZ_JBFSSG010000001.1"/>
</dbReference>
<dbReference type="Proteomes" id="UP001570071">
    <property type="component" value="Unassembled WGS sequence"/>
</dbReference>
<evidence type="ECO:0000313" key="2">
    <source>
        <dbReference type="Proteomes" id="UP001570071"/>
    </source>
</evidence>
<comment type="caution">
    <text evidence="1">The sequence shown here is derived from an EMBL/GenBank/DDBJ whole genome shotgun (WGS) entry which is preliminary data.</text>
</comment>
<protein>
    <recommendedName>
        <fullName evidence="3">Transcription factor zinc-finger domain-containing protein</fullName>
    </recommendedName>
</protein>
<dbReference type="EMBL" id="JBFSSG010000001">
    <property type="protein sequence ID" value="MEZ8719738.1"/>
    <property type="molecule type" value="Genomic_DNA"/>
</dbReference>
<accession>A0ABV4MRG9</accession>
<keyword evidence="2" id="KW-1185">Reference proteome</keyword>
<name>A0ABV4MRG9_9VIBR</name>
<evidence type="ECO:0008006" key="3">
    <source>
        <dbReference type="Google" id="ProtNLM"/>
    </source>
</evidence>
<reference evidence="1 2" key="1">
    <citation type="journal article" date="2024" name="ISME J.">
        <title>Tailless and filamentous prophages are predominant in marine Vibrio.</title>
        <authorList>
            <person name="Steensen K."/>
            <person name="Seneca J."/>
            <person name="Bartlau N."/>
            <person name="Yu X.A."/>
            <person name="Hussain F.A."/>
            <person name="Polz M.F."/>
        </authorList>
    </citation>
    <scope>NUCLEOTIDE SEQUENCE [LARGE SCALE GENOMIC DNA]</scope>
    <source>
        <strain evidence="1 2">10N.239.312.F12</strain>
    </source>
</reference>
<sequence length="159" mass="17891">MQLTDTQKLEYIRTGFNKCPMCSSTDFEVNTPDGSNITYSHESDCNHCFGTWQDEFSLSDIELINGGKLEITQLNKIQKERYLSHGQACPICQYNNEDGKGLGLNCDEFQPDGNTGSMLVDCPCCKSEWKEIYNLTDVEVLDGGKYAREESNEDVSDAE</sequence>
<gene>
    <name evidence="1" type="ORF">AB6D66_01575</name>
</gene>
<organism evidence="1 2">
    <name type="scientific">Vibrio pomeroyi</name>
    <dbReference type="NCBI Taxonomy" id="198832"/>
    <lineage>
        <taxon>Bacteria</taxon>
        <taxon>Pseudomonadati</taxon>
        <taxon>Pseudomonadota</taxon>
        <taxon>Gammaproteobacteria</taxon>
        <taxon>Vibrionales</taxon>
        <taxon>Vibrionaceae</taxon>
        <taxon>Vibrio</taxon>
    </lineage>
</organism>